<keyword evidence="2" id="KW-0285">Flavoprotein</keyword>
<dbReference type="GO" id="GO:0010181">
    <property type="term" value="F:FMN binding"/>
    <property type="evidence" value="ECO:0007669"/>
    <property type="project" value="InterPro"/>
</dbReference>
<evidence type="ECO:0000256" key="5">
    <source>
        <dbReference type="ARBA" id="ARBA00023002"/>
    </source>
</evidence>
<evidence type="ECO:0000313" key="8">
    <source>
        <dbReference type="Proteomes" id="UP000255061"/>
    </source>
</evidence>
<gene>
    <name evidence="7" type="primary">namA_2</name>
    <name evidence="7" type="ORF">NCTC10736_01691</name>
</gene>
<feature type="domain" description="NADH:flavin oxidoreductase/NADH oxidase N-terminal" evidence="6">
    <location>
        <begin position="4"/>
        <end position="338"/>
    </location>
</feature>
<reference evidence="7 8" key="1">
    <citation type="submission" date="2018-06" db="EMBL/GenBank/DDBJ databases">
        <authorList>
            <consortium name="Pathogen Informatics"/>
            <person name="Doyle S."/>
        </authorList>
    </citation>
    <scope>NUCLEOTIDE SEQUENCE [LARGE SCALE GENOMIC DNA]</scope>
    <source>
        <strain evidence="7 8">NCTC10736</strain>
    </source>
</reference>
<organism evidence="7 8">
    <name type="scientific">Shewanella morhuae</name>
    <dbReference type="NCBI Taxonomy" id="365591"/>
    <lineage>
        <taxon>Bacteria</taxon>
        <taxon>Pseudomonadati</taxon>
        <taxon>Pseudomonadota</taxon>
        <taxon>Gammaproteobacteria</taxon>
        <taxon>Alteromonadales</taxon>
        <taxon>Shewanellaceae</taxon>
        <taxon>Shewanella</taxon>
    </lineage>
</organism>
<dbReference type="AlphaFoldDB" id="A0A380A723"/>
<dbReference type="Proteomes" id="UP000255061">
    <property type="component" value="Unassembled WGS sequence"/>
</dbReference>
<accession>A0A380A723</accession>
<dbReference type="CDD" id="cd02932">
    <property type="entry name" value="OYE_YqiM_FMN"/>
    <property type="match status" value="1"/>
</dbReference>
<name>A0A380A723_9GAMM</name>
<keyword evidence="4" id="KW-0521">NADP</keyword>
<evidence type="ECO:0000256" key="4">
    <source>
        <dbReference type="ARBA" id="ARBA00022857"/>
    </source>
</evidence>
<dbReference type="InterPro" id="IPR013785">
    <property type="entry name" value="Aldolase_TIM"/>
</dbReference>
<evidence type="ECO:0000313" key="7">
    <source>
        <dbReference type="EMBL" id="SUI75329.1"/>
    </source>
</evidence>
<comment type="cofactor">
    <cofactor evidence="1">
        <name>FMN</name>
        <dbReference type="ChEBI" id="CHEBI:58210"/>
    </cofactor>
</comment>
<dbReference type="EC" id="1.6.99.1" evidence="7"/>
<dbReference type="Gene3D" id="3.20.20.70">
    <property type="entry name" value="Aldolase class I"/>
    <property type="match status" value="1"/>
</dbReference>
<evidence type="ECO:0000256" key="2">
    <source>
        <dbReference type="ARBA" id="ARBA00022630"/>
    </source>
</evidence>
<dbReference type="PANTHER" id="PTHR43303:SF4">
    <property type="entry name" value="NADPH DEHYDROGENASE C23G7.10C-RELATED"/>
    <property type="match status" value="1"/>
</dbReference>
<sequence>MSMLFSPLMLGQLELANRIIIAPMCQYSAINGQATDWHTIHLGSMALSGAGMLILEATAVLPNGRISYADLGLWDDKTEFALANVLKSVRQYSSMPIAIQLAHAGRKASTRKPWEGGGSIAPDEPNGWQTVAPSAQAFNEDTALPSAMTFDEIDELIAAFVSSAQRAERIGLDAIELHAAHGYLLHQFLSPLSNQRLDEYGGSLENRLRLLLAVFDAVKAVISPKMALGVRISATDWVEGGWDLVQSIVLAKELDARGCDFIHVSTGGLSPLQQIPVAEHFQVPFAKAIKAEVYMPVIAVGLITDANKAEAILAQGQADAIALARTMLYNPHWPWHAAATLGATVKAPPQYLRSAPHAVKSPIV</sequence>
<proteinExistence type="predicted"/>
<keyword evidence="5 7" id="KW-0560">Oxidoreductase</keyword>
<dbReference type="PANTHER" id="PTHR43303">
    <property type="entry name" value="NADPH DEHYDROGENASE C23G7.10C-RELATED"/>
    <property type="match status" value="1"/>
</dbReference>
<dbReference type="EMBL" id="UGYV01000001">
    <property type="protein sequence ID" value="SUI75329.1"/>
    <property type="molecule type" value="Genomic_DNA"/>
</dbReference>
<dbReference type="GO" id="GO:0050661">
    <property type="term" value="F:NADP binding"/>
    <property type="evidence" value="ECO:0007669"/>
    <property type="project" value="InterPro"/>
</dbReference>
<evidence type="ECO:0000259" key="6">
    <source>
        <dbReference type="Pfam" id="PF00724"/>
    </source>
</evidence>
<dbReference type="SUPFAM" id="SSF51395">
    <property type="entry name" value="FMN-linked oxidoreductases"/>
    <property type="match status" value="1"/>
</dbReference>
<protein>
    <submittedName>
        <fullName evidence="7">NADPH dehydrogenase</fullName>
        <ecNumber evidence="7">1.6.99.1</ecNumber>
    </submittedName>
</protein>
<dbReference type="RefSeq" id="WP_115405969.1">
    <property type="nucleotide sequence ID" value="NZ_UGYV01000001.1"/>
</dbReference>
<dbReference type="InterPro" id="IPR044152">
    <property type="entry name" value="YqjM-like"/>
</dbReference>
<dbReference type="GO" id="GO:0003959">
    <property type="term" value="F:NADPH dehydrogenase activity"/>
    <property type="evidence" value="ECO:0007669"/>
    <property type="project" value="UniProtKB-EC"/>
</dbReference>
<dbReference type="InterPro" id="IPR001155">
    <property type="entry name" value="OxRdtase_FMN_N"/>
</dbReference>
<evidence type="ECO:0000256" key="1">
    <source>
        <dbReference type="ARBA" id="ARBA00001917"/>
    </source>
</evidence>
<dbReference type="Pfam" id="PF00724">
    <property type="entry name" value="Oxidored_FMN"/>
    <property type="match status" value="1"/>
</dbReference>
<evidence type="ECO:0000256" key="3">
    <source>
        <dbReference type="ARBA" id="ARBA00022643"/>
    </source>
</evidence>
<keyword evidence="3" id="KW-0288">FMN</keyword>